<proteinExistence type="predicted"/>
<dbReference type="RefSeq" id="WP_343130646.1">
    <property type="nucleotide sequence ID" value="NZ_JBCITK010000001.1"/>
</dbReference>
<evidence type="ECO:0000313" key="4">
    <source>
        <dbReference type="Proteomes" id="UP001418796"/>
    </source>
</evidence>
<accession>A0ABU9VJ94</accession>
<reference evidence="3 4" key="1">
    <citation type="submission" date="2024-03" db="EMBL/GenBank/DDBJ databases">
        <title>Bacilli Hybrid Assemblies.</title>
        <authorList>
            <person name="Kovac J."/>
        </authorList>
    </citation>
    <scope>NUCLEOTIDE SEQUENCE [LARGE SCALE GENOMIC DNA]</scope>
    <source>
        <strain evidence="3 4">FSL R7-0666</strain>
    </source>
</reference>
<dbReference type="InterPro" id="IPR007698">
    <property type="entry name" value="AlaDH/PNT_NAD(H)-bd"/>
</dbReference>
<protein>
    <submittedName>
        <fullName evidence="3">Dipicolinic acid synthetase subunit A</fullName>
    </submittedName>
</protein>
<dbReference type="InterPro" id="IPR014215">
    <property type="entry name" value="Dipicolinic_acid_synth_A"/>
</dbReference>
<feature type="domain" description="Alanine dehydrogenase/pyridine nucleotide transhydrogenase NAD(H)-binding" evidence="1">
    <location>
        <begin position="148"/>
        <end position="281"/>
    </location>
</feature>
<dbReference type="SUPFAM" id="SSF51735">
    <property type="entry name" value="NAD(P)-binding Rossmann-fold domains"/>
    <property type="match status" value="1"/>
</dbReference>
<feature type="domain" description="Dipicolinate synthase subunit A N-terminal" evidence="2">
    <location>
        <begin position="6"/>
        <end position="123"/>
    </location>
</feature>
<dbReference type="InterPro" id="IPR036291">
    <property type="entry name" value="NAD(P)-bd_dom_sf"/>
</dbReference>
<evidence type="ECO:0000259" key="2">
    <source>
        <dbReference type="Pfam" id="PF16924"/>
    </source>
</evidence>
<organism evidence="3 4">
    <name type="scientific">Alkalicoccobacillus gibsonii</name>
    <dbReference type="NCBI Taxonomy" id="79881"/>
    <lineage>
        <taxon>Bacteria</taxon>
        <taxon>Bacillati</taxon>
        <taxon>Bacillota</taxon>
        <taxon>Bacilli</taxon>
        <taxon>Bacillales</taxon>
        <taxon>Bacillaceae</taxon>
        <taxon>Alkalicoccobacillus</taxon>
    </lineage>
</organism>
<evidence type="ECO:0000313" key="3">
    <source>
        <dbReference type="EMBL" id="MEN0643785.1"/>
    </source>
</evidence>
<dbReference type="NCBIfam" id="NF006162">
    <property type="entry name" value="PRK08306.1"/>
    <property type="match status" value="1"/>
</dbReference>
<gene>
    <name evidence="3" type="primary">dpaA</name>
    <name evidence="3" type="ORF">MKY91_11555</name>
</gene>
<dbReference type="NCBIfam" id="TIGR02853">
    <property type="entry name" value="spore_dpaA"/>
    <property type="match status" value="1"/>
</dbReference>
<dbReference type="EMBL" id="JBCITK010000001">
    <property type="protein sequence ID" value="MEN0643785.1"/>
    <property type="molecule type" value="Genomic_DNA"/>
</dbReference>
<keyword evidence="4" id="KW-1185">Reference proteome</keyword>
<dbReference type="Pfam" id="PF16924">
    <property type="entry name" value="DpaA_N"/>
    <property type="match status" value="1"/>
</dbReference>
<dbReference type="InterPro" id="IPR031629">
    <property type="entry name" value="DpaA_N"/>
</dbReference>
<name>A0ABU9VJ94_9BACI</name>
<evidence type="ECO:0000259" key="1">
    <source>
        <dbReference type="Pfam" id="PF01262"/>
    </source>
</evidence>
<comment type="caution">
    <text evidence="3">The sequence shown here is derived from an EMBL/GenBank/DDBJ whole genome shotgun (WGS) entry which is preliminary data.</text>
</comment>
<sequence length="297" mass="32152">MLTDKHILLIGGDARHLEIIRTLSTLDAKISLAGFEQLDDGFIGASKITLDDVDWTTVDAIILPVSGMSADGWIETVFSNETLSLTLDQLEKTPAHCTIYTGISNDFLDQLHQKAKRPLVRLMERDDVAIFNSIPTAEGALMMAIQHTDFTIHGANVAVLGLGRIGMTIARSFDAIGANVKVGAHDSALLARISEMGLKPFHTKHILTELKDVDICINTIPSRMITARVLAEMPLHAFIIDLASKPGGTDFRYAEKRGMKAMLVPGMPGIVAPKTAGKILATILADQLKSDDEEDAS</sequence>
<dbReference type="Pfam" id="PF01262">
    <property type="entry name" value="AlaDh_PNT_C"/>
    <property type="match status" value="1"/>
</dbReference>
<dbReference type="Proteomes" id="UP001418796">
    <property type="component" value="Unassembled WGS sequence"/>
</dbReference>
<dbReference type="Gene3D" id="3.40.50.720">
    <property type="entry name" value="NAD(P)-binding Rossmann-like Domain"/>
    <property type="match status" value="2"/>
</dbReference>